<feature type="region of interest" description="Disordered" evidence="2">
    <location>
        <begin position="348"/>
        <end position="368"/>
    </location>
</feature>
<keyword evidence="1" id="KW-0175">Coiled coil</keyword>
<evidence type="ECO:0000313" key="4">
    <source>
        <dbReference type="Proteomes" id="UP001200313"/>
    </source>
</evidence>
<dbReference type="Proteomes" id="UP001200313">
    <property type="component" value="Unassembled WGS sequence"/>
</dbReference>
<evidence type="ECO:0000256" key="1">
    <source>
        <dbReference type="SAM" id="Coils"/>
    </source>
</evidence>
<protein>
    <recommendedName>
        <fullName evidence="5">Transposase</fullName>
    </recommendedName>
</protein>
<evidence type="ECO:0000313" key="3">
    <source>
        <dbReference type="EMBL" id="MCG4528389.1"/>
    </source>
</evidence>
<sequence>MKRSTTPSYIAQYRLLCTPDDGKFIGHCLFLGCKTYNIMVGEANKRLNSYYRDKEVNAIRMKQRKKGYELSDAEKDILKAKRKQYGLSEYAFQVYLKVHGKQISNFLDANTVQKIASQAWKGVSSVLFGKGKRLHYKKVEEFRSLEGKTNRQGIRYDTKKGCLIWGSRRIPIQVRGNDKWAQRALSDRVKYCRVVAKWHKTHWEYYLQLVLEGTSPTMAKPMSPNAEVGIDLGTSTVAITYDKKLDLRELGGEVNDIEAEIARLDRKLDRQRRASNPQNYDKLGRIKRLKKGERREWHYSQGYYKTFYLRRTLYAKRQAKLKQFHERLAEEVLSMGNQINVERMSMAGLSKRSKKTKINPKMGRPYSKKRFGKSIANHAPSMFIEALTRKGKARGATVTRYDPKPIKASQYDHTDGSNKKAPLSQREKTLSNGDKVQRDLYSAFLMKCLNADGTISQYKCNRFYPEFKRMHDELLAELRRQKAGGKKFPSCMGV</sequence>
<proteinExistence type="predicted"/>
<keyword evidence="4" id="KW-1185">Reference proteome</keyword>
<dbReference type="RefSeq" id="WP_238074806.1">
    <property type="nucleotide sequence ID" value="NZ_JAKNJB010000033.1"/>
</dbReference>
<organism evidence="3 4">
    <name type="scientific">Intestinimonas massiliensis</name>
    <name type="common">ex Afouda et al. 2020</name>
    <dbReference type="NCBI Taxonomy" id="1673721"/>
    <lineage>
        <taxon>Bacteria</taxon>
        <taxon>Bacillati</taxon>
        <taxon>Bacillota</taxon>
        <taxon>Clostridia</taxon>
        <taxon>Eubacteriales</taxon>
        <taxon>Intestinimonas</taxon>
    </lineage>
</organism>
<name>A0ABS9MDL4_9FIRM</name>
<reference evidence="3 4" key="1">
    <citation type="submission" date="2022-01" db="EMBL/GenBank/DDBJ databases">
        <title>Collection of gut derived symbiotic bacterial strains cultured from healthy donors.</title>
        <authorList>
            <person name="Lin H."/>
            <person name="Kohout C."/>
            <person name="Waligurski E."/>
            <person name="Pamer E.G."/>
        </authorList>
    </citation>
    <scope>NUCLEOTIDE SEQUENCE [LARGE SCALE GENOMIC DNA]</scope>
    <source>
        <strain evidence="3 4">DFI.3.7</strain>
    </source>
</reference>
<feature type="region of interest" description="Disordered" evidence="2">
    <location>
        <begin position="395"/>
        <end position="432"/>
    </location>
</feature>
<feature type="coiled-coil region" evidence="1">
    <location>
        <begin position="247"/>
        <end position="274"/>
    </location>
</feature>
<dbReference type="EMBL" id="JAKNJB010000033">
    <property type="protein sequence ID" value="MCG4528389.1"/>
    <property type="molecule type" value="Genomic_DNA"/>
</dbReference>
<evidence type="ECO:0008006" key="5">
    <source>
        <dbReference type="Google" id="ProtNLM"/>
    </source>
</evidence>
<accession>A0ABS9MDL4</accession>
<feature type="compositionally biased region" description="Basic and acidic residues" evidence="2">
    <location>
        <begin position="401"/>
        <end position="418"/>
    </location>
</feature>
<comment type="caution">
    <text evidence="3">The sequence shown here is derived from an EMBL/GenBank/DDBJ whole genome shotgun (WGS) entry which is preliminary data.</text>
</comment>
<gene>
    <name evidence="3" type="ORF">L0P79_15135</name>
</gene>
<evidence type="ECO:0000256" key="2">
    <source>
        <dbReference type="SAM" id="MobiDB-lite"/>
    </source>
</evidence>